<feature type="domain" description="HTH cro/C1-type" evidence="2">
    <location>
        <begin position="12"/>
        <end position="66"/>
    </location>
</feature>
<protein>
    <submittedName>
        <fullName evidence="3">Helix-turn-helix transcriptional regulator</fullName>
    </submittedName>
</protein>
<dbReference type="GO" id="GO:0005829">
    <property type="term" value="C:cytosol"/>
    <property type="evidence" value="ECO:0007669"/>
    <property type="project" value="TreeGrafter"/>
</dbReference>
<dbReference type="Gene3D" id="1.10.260.40">
    <property type="entry name" value="lambda repressor-like DNA-binding domains"/>
    <property type="match status" value="1"/>
</dbReference>
<reference evidence="3 4" key="1">
    <citation type="submission" date="2019-08" db="EMBL/GenBank/DDBJ databases">
        <authorList>
            <person name="Dong K."/>
        </authorList>
    </citation>
    <scope>NUCLEOTIDE SEQUENCE [LARGE SCALE GENOMIC DNA]</scope>
    <source>
        <strain evidence="3 4">M4-8</strain>
    </source>
</reference>
<dbReference type="SMART" id="SM00530">
    <property type="entry name" value="HTH_XRE"/>
    <property type="match status" value="1"/>
</dbReference>
<name>A0A5C8HRI5_9MICO</name>
<dbReference type="GO" id="GO:0003677">
    <property type="term" value="F:DNA binding"/>
    <property type="evidence" value="ECO:0007669"/>
    <property type="project" value="UniProtKB-KW"/>
</dbReference>
<dbReference type="OrthoDB" id="5584941at2"/>
<dbReference type="CDD" id="cd00093">
    <property type="entry name" value="HTH_XRE"/>
    <property type="match status" value="1"/>
</dbReference>
<proteinExistence type="predicted"/>
<keyword evidence="1" id="KW-0238">DNA-binding</keyword>
<dbReference type="InterPro" id="IPR011051">
    <property type="entry name" value="RmlC_Cupin_sf"/>
</dbReference>
<evidence type="ECO:0000256" key="1">
    <source>
        <dbReference type="ARBA" id="ARBA00023125"/>
    </source>
</evidence>
<dbReference type="PROSITE" id="PS50943">
    <property type="entry name" value="HTH_CROC1"/>
    <property type="match status" value="1"/>
</dbReference>
<dbReference type="AlphaFoldDB" id="A0A5C8HRI5"/>
<dbReference type="InterPro" id="IPR014710">
    <property type="entry name" value="RmlC-like_jellyroll"/>
</dbReference>
<dbReference type="PANTHER" id="PTHR46797">
    <property type="entry name" value="HTH-TYPE TRANSCRIPTIONAL REGULATOR"/>
    <property type="match status" value="1"/>
</dbReference>
<dbReference type="SUPFAM" id="SSF47413">
    <property type="entry name" value="lambda repressor-like DNA-binding domains"/>
    <property type="match status" value="1"/>
</dbReference>
<dbReference type="GO" id="GO:0003700">
    <property type="term" value="F:DNA-binding transcription factor activity"/>
    <property type="evidence" value="ECO:0007669"/>
    <property type="project" value="TreeGrafter"/>
</dbReference>
<comment type="caution">
    <text evidence="3">The sequence shown here is derived from an EMBL/GenBank/DDBJ whole genome shotgun (WGS) entry which is preliminary data.</text>
</comment>
<gene>
    <name evidence="3" type="ORF">FVP60_02895</name>
</gene>
<sequence>MDDLRTHIAQALKREREQAGLSVSELARRASVSKATVSQLEAAAINPTVETLWALGSALGIPFSALVAETGAATTLIRAHDRAGVPSKASPYVATLLAASPPHVRRDIYVIEADPGNPHSSAPHPAGAIEHVIIMTGRARVGTEAEAIELGAGDYLSYPADVTHVFVALEAATSAVLLTELR</sequence>
<dbReference type="InterPro" id="IPR050807">
    <property type="entry name" value="TransReg_Diox_bact_type"/>
</dbReference>
<dbReference type="PANTHER" id="PTHR46797:SF1">
    <property type="entry name" value="METHYLPHOSPHONATE SYNTHASE"/>
    <property type="match status" value="1"/>
</dbReference>
<dbReference type="SUPFAM" id="SSF51182">
    <property type="entry name" value="RmlC-like cupins"/>
    <property type="match status" value="1"/>
</dbReference>
<dbReference type="RefSeq" id="WP_147824751.1">
    <property type="nucleotide sequence ID" value="NZ_BAAARG010000001.1"/>
</dbReference>
<evidence type="ECO:0000313" key="3">
    <source>
        <dbReference type="EMBL" id="TXK05939.1"/>
    </source>
</evidence>
<organism evidence="3 4">
    <name type="scientific">Microbacterium mitrae</name>
    <dbReference type="NCBI Taxonomy" id="664640"/>
    <lineage>
        <taxon>Bacteria</taxon>
        <taxon>Bacillati</taxon>
        <taxon>Actinomycetota</taxon>
        <taxon>Actinomycetes</taxon>
        <taxon>Micrococcales</taxon>
        <taxon>Microbacteriaceae</taxon>
        <taxon>Microbacterium</taxon>
    </lineage>
</organism>
<accession>A0A5C8HRI5</accession>
<dbReference type="CDD" id="cd02209">
    <property type="entry name" value="cupin_XRE_C"/>
    <property type="match status" value="1"/>
</dbReference>
<dbReference type="Pfam" id="PF01381">
    <property type="entry name" value="HTH_3"/>
    <property type="match status" value="1"/>
</dbReference>
<dbReference type="InterPro" id="IPR001387">
    <property type="entry name" value="Cro/C1-type_HTH"/>
</dbReference>
<evidence type="ECO:0000313" key="4">
    <source>
        <dbReference type="Proteomes" id="UP000321196"/>
    </source>
</evidence>
<dbReference type="Proteomes" id="UP000321196">
    <property type="component" value="Unassembled WGS sequence"/>
</dbReference>
<evidence type="ECO:0000259" key="2">
    <source>
        <dbReference type="PROSITE" id="PS50943"/>
    </source>
</evidence>
<dbReference type="InterPro" id="IPR010982">
    <property type="entry name" value="Lambda_DNA-bd_dom_sf"/>
</dbReference>
<dbReference type="EMBL" id="VRSW01000001">
    <property type="protein sequence ID" value="TXK05939.1"/>
    <property type="molecule type" value="Genomic_DNA"/>
</dbReference>
<dbReference type="Gene3D" id="2.60.120.10">
    <property type="entry name" value="Jelly Rolls"/>
    <property type="match status" value="1"/>
</dbReference>
<keyword evidence="4" id="KW-1185">Reference proteome</keyword>